<sequence>MKMDDLMKWYRGEDQYAAYVLISPWTSASYVAGDKISTRLRELTTRLKHNVAKVLFEKVWELSRDRWANWVVKGLIRRPATCPVLYKFTLEQLVRVFEAIRSYFNWQQRASLRAKVSLAARRANGFPLRGTYVFRVPAAETWHSIDVKGLARAAMRHLKLSWRIMNFVTRRTTVVQTNTQKLDSIFCNFRELAARTSAPPCMCHTASPDLPKNEEGHVCARTTDLGSTVLAPLQHSLKATPAFNVDCRGAAWEACLDYVDVFAGFTTRCEDEKVADLLPLQFEEEKCSYFALRVSEHKMTAAKVKGVITAVETWPVWFTVMRGALHPQGPAAQEGVFKFLAPQSALGYEDRSTGTRFNVIVLLIQNAAARRLHPVTDGSLARLERHFRGRLTIEPRYSEKWVAPYCAGRASLNQESWEVAPLSGELKLAARRMKRKYFQLLLVKERETSAAQFERVNGTAGEVMDALRRQYFQKILQTVARFDTNGYFGTLYVLIKDKVFGATFDVKNQFSNVDHCLAARAVTATIDSPSMAGLVCAYGEREFSESLRADAYFINLMSFVRQADDCMVLIIFITGSSREWNHIRGILRGYRDDCYIDGMRVLQTGAACADLCSARTLEFCGMEVSFTPRQCGLRPLTHHEKRDALAPSVTLRAYPFVHWKSMCTRTRKFITLIGALHRVYTQSSHDVLRLIALTKIEMELYRVGYPPSWLRDGILTVAGSTGLDFWVDTAARVRQQRDARPTSLFFN</sequence>
<evidence type="ECO:0000313" key="2">
    <source>
        <dbReference type="Proteomes" id="UP001190700"/>
    </source>
</evidence>
<dbReference type="Proteomes" id="UP001190700">
    <property type="component" value="Unassembled WGS sequence"/>
</dbReference>
<evidence type="ECO:0000313" key="1">
    <source>
        <dbReference type="EMBL" id="KAK3262655.1"/>
    </source>
</evidence>
<comment type="caution">
    <text evidence="1">The sequence shown here is derived from an EMBL/GenBank/DDBJ whole genome shotgun (WGS) entry which is preliminary data.</text>
</comment>
<dbReference type="AlphaFoldDB" id="A0AAE0KW59"/>
<keyword evidence="2" id="KW-1185">Reference proteome</keyword>
<proteinExistence type="predicted"/>
<protein>
    <submittedName>
        <fullName evidence="1">Uncharacterized protein</fullName>
    </submittedName>
</protein>
<accession>A0AAE0KW59</accession>
<organism evidence="1 2">
    <name type="scientific">Cymbomonas tetramitiformis</name>
    <dbReference type="NCBI Taxonomy" id="36881"/>
    <lineage>
        <taxon>Eukaryota</taxon>
        <taxon>Viridiplantae</taxon>
        <taxon>Chlorophyta</taxon>
        <taxon>Pyramimonadophyceae</taxon>
        <taxon>Pyramimonadales</taxon>
        <taxon>Pyramimonadaceae</taxon>
        <taxon>Cymbomonas</taxon>
    </lineage>
</organism>
<gene>
    <name evidence="1" type="ORF">CYMTET_28500</name>
</gene>
<reference evidence="1 2" key="1">
    <citation type="journal article" date="2015" name="Genome Biol. Evol.">
        <title>Comparative Genomics of a Bacterivorous Green Alga Reveals Evolutionary Causalities and Consequences of Phago-Mixotrophic Mode of Nutrition.</title>
        <authorList>
            <person name="Burns J.A."/>
            <person name="Paasch A."/>
            <person name="Narechania A."/>
            <person name="Kim E."/>
        </authorList>
    </citation>
    <scope>NUCLEOTIDE SEQUENCE [LARGE SCALE GENOMIC DNA]</scope>
    <source>
        <strain evidence="1 2">PLY_AMNH</strain>
    </source>
</reference>
<name>A0AAE0KW59_9CHLO</name>
<dbReference type="EMBL" id="LGRX02016037">
    <property type="protein sequence ID" value="KAK3262655.1"/>
    <property type="molecule type" value="Genomic_DNA"/>
</dbReference>